<keyword evidence="3" id="KW-1185">Reference proteome</keyword>
<evidence type="ECO:0000313" key="3">
    <source>
        <dbReference type="Proteomes" id="UP000559256"/>
    </source>
</evidence>
<name>A0A8H5LSK8_9AGAR</name>
<dbReference type="Gene3D" id="3.30.559.10">
    <property type="entry name" value="Chloramphenicol acetyltransferase-like domain"/>
    <property type="match status" value="1"/>
</dbReference>
<feature type="signal peptide" evidence="1">
    <location>
        <begin position="1"/>
        <end position="18"/>
    </location>
</feature>
<dbReference type="OrthoDB" id="3355480at2759"/>
<keyword evidence="1" id="KW-0732">Signal</keyword>
<dbReference type="InterPro" id="IPR052058">
    <property type="entry name" value="Alcohol_O-acetyltransferase"/>
</dbReference>
<dbReference type="Gene3D" id="3.30.559.30">
    <property type="entry name" value="Nonribosomal peptide synthetase, condensation domain"/>
    <property type="match status" value="1"/>
</dbReference>
<protein>
    <submittedName>
        <fullName evidence="2">Uncharacterized protein</fullName>
    </submittedName>
</protein>
<sequence length="535" mass="60564">MLGFLRGLLFIAFQSIGSFQGLTGSMRLPNPITHLERKLGDTEASYFLPSRENGVNDMYLHLGFRAPLYIMDPQCVALVWSILRIRHPLLASQVEMHSYDDIRFVYTPPRSPEEALKLAESNIDYRTQPKDELLDSYLNGQRTLSSSRLSYLIVSNPEKAGVTMNGDSSTLLGSSNTDVSREYDLMICATHFLGDGMALHAFANEFFSLLSSSDSKGLQDLLTFEWQERCFKRTPASFLPTAMEDRLPECSTTLQRVASRVEFRNSQDRLIGGQTFPKGARKARETVAPTVSFDEERTKKILKACKNHGVSISSALFAICNIAWAKTSKVKWDLPTMMYSALNMRPYLSPSRQLSDSYWFLSIGYFNVILPTFIPKDDDDLTRTFWHRARSAKEQSTNAVKHPMLIPRTREMARERGARARVWAKEDDDKALGIWKPAPATTQNKPSPRAPSSALIGLSLLGNLDGTYKHSRYPEIELHTLTTGSRQRPGGMLLFGYTFRSKFWVSLGYDKNGFEEGVVERFWNQVLLSIEELLV</sequence>
<evidence type="ECO:0000313" key="2">
    <source>
        <dbReference type="EMBL" id="KAF5368480.1"/>
    </source>
</evidence>
<evidence type="ECO:0000256" key="1">
    <source>
        <dbReference type="SAM" id="SignalP"/>
    </source>
</evidence>
<feature type="chain" id="PRO_5034933406" evidence="1">
    <location>
        <begin position="19"/>
        <end position="535"/>
    </location>
</feature>
<dbReference type="PANTHER" id="PTHR28037">
    <property type="entry name" value="ALCOHOL O-ACETYLTRANSFERASE 1-RELATED"/>
    <property type="match status" value="1"/>
</dbReference>
<organism evidence="2 3">
    <name type="scientific">Tetrapyrgos nigripes</name>
    <dbReference type="NCBI Taxonomy" id="182062"/>
    <lineage>
        <taxon>Eukaryota</taxon>
        <taxon>Fungi</taxon>
        <taxon>Dikarya</taxon>
        <taxon>Basidiomycota</taxon>
        <taxon>Agaricomycotina</taxon>
        <taxon>Agaricomycetes</taxon>
        <taxon>Agaricomycetidae</taxon>
        <taxon>Agaricales</taxon>
        <taxon>Marasmiineae</taxon>
        <taxon>Marasmiaceae</taxon>
        <taxon>Tetrapyrgos</taxon>
    </lineage>
</organism>
<dbReference type="InterPro" id="IPR023213">
    <property type="entry name" value="CAT-like_dom_sf"/>
</dbReference>
<proteinExistence type="predicted"/>
<reference evidence="2 3" key="1">
    <citation type="journal article" date="2020" name="ISME J.">
        <title>Uncovering the hidden diversity of litter-decomposition mechanisms in mushroom-forming fungi.</title>
        <authorList>
            <person name="Floudas D."/>
            <person name="Bentzer J."/>
            <person name="Ahren D."/>
            <person name="Johansson T."/>
            <person name="Persson P."/>
            <person name="Tunlid A."/>
        </authorList>
    </citation>
    <scope>NUCLEOTIDE SEQUENCE [LARGE SCALE GENOMIC DNA]</scope>
    <source>
        <strain evidence="2 3">CBS 291.85</strain>
    </source>
</reference>
<dbReference type="Proteomes" id="UP000559256">
    <property type="component" value="Unassembled WGS sequence"/>
</dbReference>
<dbReference type="PANTHER" id="PTHR28037:SF1">
    <property type="entry name" value="ALCOHOL O-ACETYLTRANSFERASE 1-RELATED"/>
    <property type="match status" value="1"/>
</dbReference>
<accession>A0A8H5LSK8</accession>
<dbReference type="EMBL" id="JAACJM010000015">
    <property type="protein sequence ID" value="KAF5368480.1"/>
    <property type="molecule type" value="Genomic_DNA"/>
</dbReference>
<dbReference type="AlphaFoldDB" id="A0A8H5LSK8"/>
<comment type="caution">
    <text evidence="2">The sequence shown here is derived from an EMBL/GenBank/DDBJ whole genome shotgun (WGS) entry which is preliminary data.</text>
</comment>
<gene>
    <name evidence="2" type="ORF">D9758_002233</name>
</gene>